<evidence type="ECO:0000313" key="1">
    <source>
        <dbReference type="EMBL" id="KAA1423366.1"/>
    </source>
</evidence>
<proteinExistence type="predicted"/>
<name>A0A5Q6RZ31_9ACTN</name>
<sequence length="94" mass="10493">MDKRQVKRQVMDVRMLLREWDALDVAGATEHHDEYDCMIGPLLCHLRDGADATFLRGWIARERVDHFGLSPDDSADRALADALVAFGLSAGLTP</sequence>
<comment type="caution">
    <text evidence="1">The sequence shown here is derived from an EMBL/GenBank/DDBJ whole genome shotgun (WGS) entry which is preliminary data.</text>
</comment>
<dbReference type="AlphaFoldDB" id="A0A5Q6RZ31"/>
<reference evidence="1 2" key="1">
    <citation type="submission" date="2019-09" db="EMBL/GenBank/DDBJ databases">
        <title>Mumia zhuanghuii sp. nov. isolated from the intestinal contents of plateau pika (Ochotona curzoniae) in the Qinghai-Tibet plateau of China.</title>
        <authorList>
            <person name="Tian Z."/>
        </authorList>
    </citation>
    <scope>NUCLEOTIDE SEQUENCE [LARGE SCALE GENOMIC DNA]</scope>
    <source>
        <strain evidence="2">350</strain>
    </source>
</reference>
<protein>
    <submittedName>
        <fullName evidence="1">Uncharacterized protein</fullName>
    </submittedName>
</protein>
<organism evidence="1 2">
    <name type="scientific">Mumia zhuanghuii</name>
    <dbReference type="NCBI Taxonomy" id="2585211"/>
    <lineage>
        <taxon>Bacteria</taxon>
        <taxon>Bacillati</taxon>
        <taxon>Actinomycetota</taxon>
        <taxon>Actinomycetes</taxon>
        <taxon>Propionibacteriales</taxon>
        <taxon>Nocardioidaceae</taxon>
        <taxon>Mumia</taxon>
    </lineage>
</organism>
<dbReference type="EMBL" id="VDFQ02000002">
    <property type="protein sequence ID" value="KAA1423366.1"/>
    <property type="molecule type" value="Genomic_DNA"/>
</dbReference>
<dbReference type="RefSeq" id="WP_149768885.1">
    <property type="nucleotide sequence ID" value="NZ_VDFQ02000002.1"/>
</dbReference>
<evidence type="ECO:0000313" key="2">
    <source>
        <dbReference type="Proteomes" id="UP000307768"/>
    </source>
</evidence>
<gene>
    <name evidence="1" type="ORF">FE697_007065</name>
</gene>
<dbReference type="OrthoDB" id="3404002at2"/>
<dbReference type="Proteomes" id="UP000307768">
    <property type="component" value="Unassembled WGS sequence"/>
</dbReference>
<accession>A0A5Q6RZ31</accession>